<keyword evidence="3 9" id="KW-0436">Ligase</keyword>
<dbReference type="GO" id="GO:0004822">
    <property type="term" value="F:isoleucine-tRNA ligase activity"/>
    <property type="evidence" value="ECO:0007669"/>
    <property type="project" value="UniProtKB-EC"/>
</dbReference>
<dbReference type="InterPro" id="IPR009008">
    <property type="entry name" value="Val/Leu/Ile-tRNA-synth_edit"/>
</dbReference>
<evidence type="ECO:0000259" key="11">
    <source>
        <dbReference type="Pfam" id="PF08264"/>
    </source>
</evidence>
<dbReference type="InterPro" id="IPR014729">
    <property type="entry name" value="Rossmann-like_a/b/a_fold"/>
</dbReference>
<dbReference type="FunFam" id="3.90.740.10:FF:000009">
    <property type="entry name" value="Isoleucyl-tRNA synthetase 2, mitochondrial"/>
    <property type="match status" value="1"/>
</dbReference>
<name>C4XVL0_DROME</name>
<dbReference type="Gene3D" id="1.10.730.20">
    <property type="match status" value="1"/>
</dbReference>
<dbReference type="FunFam" id="3.40.50.620:FF:000360">
    <property type="entry name" value="Isoleucyl-tRNA synthetase, mitochondrial"/>
    <property type="match status" value="1"/>
</dbReference>
<feature type="non-terminal residue" evidence="12">
    <location>
        <position position="1"/>
    </location>
</feature>
<dbReference type="InterPro" id="IPR050081">
    <property type="entry name" value="Ile-tRNA_ligase"/>
</dbReference>
<keyword evidence="7 9" id="KW-0030">Aminoacyl-tRNA synthetase</keyword>
<dbReference type="SUPFAM" id="SSF47323">
    <property type="entry name" value="Anticodon-binding domain of a subclass of class I aminoacyl-tRNA synthetases"/>
    <property type="match status" value="1"/>
</dbReference>
<dbReference type="PRINTS" id="PR00984">
    <property type="entry name" value="TRNASYNTHILE"/>
</dbReference>
<keyword evidence="6 9" id="KW-0648">Protein biosynthesis</keyword>
<dbReference type="PANTHER" id="PTHR42765">
    <property type="entry name" value="SOLEUCYL-TRNA SYNTHETASE"/>
    <property type="match status" value="1"/>
</dbReference>
<dbReference type="GO" id="GO:0006428">
    <property type="term" value="P:isoleucyl-tRNA aminoacylation"/>
    <property type="evidence" value="ECO:0007669"/>
    <property type="project" value="InterPro"/>
</dbReference>
<organism evidence="12">
    <name type="scientific">Drosophila melanogaster</name>
    <name type="common">Fruit fly</name>
    <dbReference type="NCBI Taxonomy" id="7227"/>
    <lineage>
        <taxon>Eukaryota</taxon>
        <taxon>Metazoa</taxon>
        <taxon>Ecdysozoa</taxon>
        <taxon>Arthropoda</taxon>
        <taxon>Hexapoda</taxon>
        <taxon>Insecta</taxon>
        <taxon>Pterygota</taxon>
        <taxon>Neoptera</taxon>
        <taxon>Endopterygota</taxon>
        <taxon>Diptera</taxon>
        <taxon>Brachycera</taxon>
        <taxon>Muscomorpha</taxon>
        <taxon>Ephydroidea</taxon>
        <taxon>Drosophilidae</taxon>
        <taxon>Drosophila</taxon>
        <taxon>Sophophora</taxon>
    </lineage>
</organism>
<dbReference type="InterPro" id="IPR002301">
    <property type="entry name" value="Ile-tRNA-ligase"/>
</dbReference>
<keyword evidence="5 9" id="KW-0067">ATP-binding</keyword>
<dbReference type="GO" id="GO:0002161">
    <property type="term" value="F:aminoacyl-tRNA deacylase activity"/>
    <property type="evidence" value="ECO:0007669"/>
    <property type="project" value="InterPro"/>
</dbReference>
<dbReference type="AlphaFoldDB" id="C4XVL0"/>
<comment type="similarity">
    <text evidence="1 9">Belongs to the class-I aminoacyl-tRNA synthetase family.</text>
</comment>
<dbReference type="GO" id="GO:0005524">
    <property type="term" value="F:ATP binding"/>
    <property type="evidence" value="ECO:0007669"/>
    <property type="project" value="UniProtKB-KW"/>
</dbReference>
<feature type="domain" description="Aminoacyl-tRNA synthetase class Ia" evidence="10">
    <location>
        <begin position="71"/>
        <end position="664"/>
    </location>
</feature>
<dbReference type="ExpressionAtlas" id="C4XVL0">
    <property type="expression patterns" value="baseline and differential"/>
</dbReference>
<evidence type="ECO:0000256" key="6">
    <source>
        <dbReference type="ARBA" id="ARBA00022917"/>
    </source>
</evidence>
<evidence type="ECO:0000256" key="9">
    <source>
        <dbReference type="RuleBase" id="RU363035"/>
    </source>
</evidence>
<dbReference type="InterPro" id="IPR001412">
    <property type="entry name" value="aa-tRNA-synth_I_CS"/>
</dbReference>
<evidence type="ECO:0000256" key="5">
    <source>
        <dbReference type="ARBA" id="ARBA00022840"/>
    </source>
</evidence>
<dbReference type="NCBIfam" id="TIGR00392">
    <property type="entry name" value="ileS"/>
    <property type="match status" value="1"/>
</dbReference>
<accession>C4XVL0</accession>
<dbReference type="InterPro" id="IPR033708">
    <property type="entry name" value="Anticodon_Ile_BEm"/>
</dbReference>
<evidence type="ECO:0000256" key="1">
    <source>
        <dbReference type="ARBA" id="ARBA00005594"/>
    </source>
</evidence>
<sequence length="946" mass="108171">CLFLFGSKMLRIFYFRVGNRLYSMKAAKKDAKKYTDTINLPKTKFPNRLTAAKREEQERLVLENKIAVSYAYQEQRLAEKGKPTFVLHDGPPYANGQLHMGHAVNKILKDITLRQRVAHGQRVNYIPGWGLPIELKATSTAPGQSAQEIRQKSRAFAWEAIKSQKEEFSSWGILANWQKDNIYMTFQPEFIVNQLEMFYNLYEKGLVYRDLKPVYWSPSSRTALAEAELEYDANHISPSVYVRFALNPSSFDVKDKQIYALVWTTTPWTLPSNQAICYNASLEYVIVRLSDRNQDELYLMASALMADFEANTQLKCEIVQHLSGELLSKLSYNHPIDKEQSNLPFFDASHVQDSKGTGLVHTAPAHGPEDFLVSLTQKIPVKCFVNEEGTYTKEAPDFLRGKSVLDQGNSLVLDRIAEDVVHSSKLEHSYPIDWRTKKPVIIRASEQWFINTEKLKTPAADALEQVEIYPRANAEASKKALLTQLQKRPYWCISRQRAWGVPIPVLYSRESGKVVLNSALIEHLCNLLRKEGSIDFWWVKSVEELVPEHLLRELHHEAKDLVKGTDILDIWFDSGSTWSAVLGKDKIADLYLEGYDQFTGWFQSSLLMSIAARECAPYKALFVHGFTVDEKGYKMSKSLGNVISPKQITKKYGTDALRWWVASHGTQHMSITVSDKLLQQAAENLCKIRGTMRYLKGVIGEKQSGEKLIRTSDKSYLNRYLLSQLVEFESEVEKLYQAYEYNRVVACVQNFIANQVSAVYVHLIKDRLYCGDDHELLAIRQTLTHCYQQLCKSLWPIVPFLVEESWSYYDTTGGAFHEQIVQTNPEWQDTKATEVINAAFDVKRLINQQAGDVNTWHLAVTIKGKERSQLDLLRELHSPLGESVSNFELCEILQVGSVTLLQSHNSDLDIALSKLQISLCPRCRRYGLEDEQKTCQRCSDVMEAKN</sequence>
<dbReference type="HOGENOM" id="CLU_001493_7_2_1"/>
<dbReference type="InterPro" id="IPR009080">
    <property type="entry name" value="tRNAsynth_Ia_anticodon-bd"/>
</dbReference>
<evidence type="ECO:0000256" key="8">
    <source>
        <dbReference type="ARBA" id="ARBA00032665"/>
    </source>
</evidence>
<dbReference type="VEuPathDB" id="VectorBase:FBgn0036569"/>
<dbReference type="InterPro" id="IPR002300">
    <property type="entry name" value="aa-tRNA-synth_Ia"/>
</dbReference>
<evidence type="ECO:0000259" key="10">
    <source>
        <dbReference type="Pfam" id="PF00133"/>
    </source>
</evidence>
<evidence type="ECO:0000256" key="3">
    <source>
        <dbReference type="ARBA" id="ARBA00022598"/>
    </source>
</evidence>
<keyword evidence="4 9" id="KW-0547">Nucleotide-binding</keyword>
<dbReference type="Pfam" id="PF08264">
    <property type="entry name" value="Anticodon_1"/>
    <property type="match status" value="1"/>
</dbReference>
<dbReference type="EC" id="6.1.1.5" evidence="2"/>
<dbReference type="OrthoDB" id="10264412at2759"/>
<protein>
    <recommendedName>
        <fullName evidence="2">isoleucine--tRNA ligase</fullName>
        <ecNumber evidence="2">6.1.1.5</ecNumber>
    </recommendedName>
    <alternativeName>
        <fullName evidence="8">Isoleucyl-tRNA synthetase</fullName>
    </alternativeName>
</protein>
<proteinExistence type="evidence at transcript level"/>
<dbReference type="CDD" id="cd07960">
    <property type="entry name" value="Anticodon_Ia_Ile_BEm"/>
    <property type="match status" value="1"/>
</dbReference>
<dbReference type="SUPFAM" id="SSF50677">
    <property type="entry name" value="ValRS/IleRS/LeuRS editing domain"/>
    <property type="match status" value="1"/>
</dbReference>
<gene>
    <name evidence="12" type="primary">CG5414-RA</name>
</gene>
<dbReference type="Gene3D" id="3.40.50.620">
    <property type="entry name" value="HUPs"/>
    <property type="match status" value="2"/>
</dbReference>
<evidence type="ECO:0000256" key="7">
    <source>
        <dbReference type="ARBA" id="ARBA00023146"/>
    </source>
</evidence>
<evidence type="ECO:0000313" key="12">
    <source>
        <dbReference type="EMBL" id="ACS34699.1"/>
    </source>
</evidence>
<dbReference type="Gene3D" id="1.10.10.830">
    <property type="entry name" value="Ile-tRNA synthetase CP2 domain-like"/>
    <property type="match status" value="1"/>
</dbReference>
<dbReference type="EMBL" id="BT088814">
    <property type="protein sequence ID" value="ACS34699.1"/>
    <property type="molecule type" value="mRNA"/>
</dbReference>
<dbReference type="InterPro" id="IPR013155">
    <property type="entry name" value="M/V/L/I-tRNA-synth_anticd-bd"/>
</dbReference>
<dbReference type="Gene3D" id="3.90.740.10">
    <property type="entry name" value="Valyl/Leucyl/Isoleucyl-tRNA synthetase, editing domain"/>
    <property type="match status" value="1"/>
</dbReference>
<dbReference type="SUPFAM" id="SSF52374">
    <property type="entry name" value="Nucleotidylyl transferase"/>
    <property type="match status" value="1"/>
</dbReference>
<dbReference type="GO" id="GO:0000049">
    <property type="term" value="F:tRNA binding"/>
    <property type="evidence" value="ECO:0007669"/>
    <property type="project" value="InterPro"/>
</dbReference>
<dbReference type="PROSITE" id="PS00178">
    <property type="entry name" value="AA_TRNA_LIGASE_I"/>
    <property type="match status" value="1"/>
</dbReference>
<feature type="domain" description="Methionyl/Valyl/Leucyl/Isoleucyl-tRNA synthetase anticodon-binding" evidence="11">
    <location>
        <begin position="718"/>
        <end position="848"/>
    </location>
</feature>
<dbReference type="FunFam" id="1.10.730.20:FF:000011">
    <property type="entry name" value="Isoleucyl-tRNA synthetase, mitochondrial"/>
    <property type="match status" value="1"/>
</dbReference>
<dbReference type="Pfam" id="PF00133">
    <property type="entry name" value="tRNA-synt_1"/>
    <property type="match status" value="1"/>
</dbReference>
<evidence type="ECO:0000256" key="4">
    <source>
        <dbReference type="ARBA" id="ARBA00022741"/>
    </source>
</evidence>
<dbReference type="PANTHER" id="PTHR42765:SF1">
    <property type="entry name" value="ISOLEUCINE--TRNA LIGASE, MITOCHONDRIAL"/>
    <property type="match status" value="1"/>
</dbReference>
<evidence type="ECO:0000256" key="2">
    <source>
        <dbReference type="ARBA" id="ARBA00013165"/>
    </source>
</evidence>
<reference evidence="12" key="1">
    <citation type="submission" date="2009-06" db="EMBL/GenBank/DDBJ databases">
        <authorList>
            <person name="Carlson J."/>
            <person name="Booth B."/>
            <person name="Frise E."/>
            <person name="Sandler J."/>
            <person name="Wan K."/>
            <person name="Yu C."/>
            <person name="Celniker S."/>
        </authorList>
    </citation>
    <scope>NUCLEOTIDE SEQUENCE</scope>
</reference>